<dbReference type="Proteomes" id="UP001500886">
    <property type="component" value="Unassembled WGS sequence"/>
</dbReference>
<evidence type="ECO:0000313" key="2">
    <source>
        <dbReference type="EMBL" id="GAA2721232.1"/>
    </source>
</evidence>
<organism evidence="2 3">
    <name type="scientific">Streptomyces luteosporeus</name>
    <dbReference type="NCBI Taxonomy" id="173856"/>
    <lineage>
        <taxon>Bacteria</taxon>
        <taxon>Bacillati</taxon>
        <taxon>Actinomycetota</taxon>
        <taxon>Actinomycetes</taxon>
        <taxon>Kitasatosporales</taxon>
        <taxon>Streptomycetaceae</taxon>
        <taxon>Streptomyces</taxon>
    </lineage>
</organism>
<reference evidence="3" key="1">
    <citation type="journal article" date="2019" name="Int. J. Syst. Evol. Microbiol.">
        <title>The Global Catalogue of Microorganisms (GCM) 10K type strain sequencing project: providing services to taxonomists for standard genome sequencing and annotation.</title>
        <authorList>
            <consortium name="The Broad Institute Genomics Platform"/>
            <consortium name="The Broad Institute Genome Sequencing Center for Infectious Disease"/>
            <person name="Wu L."/>
            <person name="Ma J."/>
        </authorList>
    </citation>
    <scope>NUCLEOTIDE SEQUENCE [LARGE SCALE GENOMIC DNA]</scope>
    <source>
        <strain evidence="3">JCM 4542</strain>
    </source>
</reference>
<keyword evidence="3" id="KW-1185">Reference proteome</keyword>
<evidence type="ECO:0000313" key="3">
    <source>
        <dbReference type="Proteomes" id="UP001500886"/>
    </source>
</evidence>
<dbReference type="PANTHER" id="PTHR39209:SF2">
    <property type="entry name" value="CYTOPLASMIC PROTEIN"/>
    <property type="match status" value="1"/>
</dbReference>
<dbReference type="GO" id="GO:0016874">
    <property type="term" value="F:ligase activity"/>
    <property type="evidence" value="ECO:0007669"/>
    <property type="project" value="UniProtKB-KW"/>
</dbReference>
<dbReference type="SMART" id="SM00873">
    <property type="entry name" value="B3_4"/>
    <property type="match status" value="1"/>
</dbReference>
<feature type="domain" description="B3/B4 tRNA-binding" evidence="1">
    <location>
        <begin position="59"/>
        <end position="209"/>
    </location>
</feature>
<accession>A0ABP6GGX5</accession>
<protein>
    <submittedName>
        <fullName evidence="2">Phenylalanine--tRNA ligase beta subunit-related protein</fullName>
    </submittedName>
</protein>
<proteinExistence type="predicted"/>
<evidence type="ECO:0000259" key="1">
    <source>
        <dbReference type="SMART" id="SM00873"/>
    </source>
</evidence>
<dbReference type="EMBL" id="BAAASL010000017">
    <property type="protein sequence ID" value="GAA2721232.1"/>
    <property type="molecule type" value="Genomic_DNA"/>
</dbReference>
<dbReference type="SUPFAM" id="SSF56037">
    <property type="entry name" value="PheT/TilS domain"/>
    <property type="match status" value="1"/>
</dbReference>
<dbReference type="RefSeq" id="WP_344437115.1">
    <property type="nucleotide sequence ID" value="NZ_BAAASL010000017.1"/>
</dbReference>
<name>A0ABP6GGX5_9ACTN</name>
<dbReference type="InterPro" id="IPR005146">
    <property type="entry name" value="B3/B4_tRNA-bd"/>
</dbReference>
<dbReference type="PANTHER" id="PTHR39209">
    <property type="match status" value="1"/>
</dbReference>
<gene>
    <name evidence="2" type="ORF">GCM10010315_43490</name>
</gene>
<dbReference type="Gene3D" id="3.50.40.10">
    <property type="entry name" value="Phenylalanyl-trna Synthetase, Chain B, domain 3"/>
    <property type="match status" value="1"/>
</dbReference>
<keyword evidence="2" id="KW-0436">Ligase</keyword>
<sequence>MYFTHADAVWEAHPGLRAAVIAVDGVLGITATRAYQDKLLPRVEERLAAGGESAMPEISAWREAFSAMGLKPTQYRCASEALLRRYRKERSLPAFHPLVDYLNTVSMAFAVPVAVFDCDRVAGGITVRPAEGTEEYTTFQGDSEHPAPGEVVFTDAAGYAHSRRWTFRQSARSVVGPHTERALIVAEALHPSAEADLTALQQEITTVLGECRVRVGAAKLVRPTERRLEFFSAFPGEESTSEERP</sequence>
<dbReference type="Pfam" id="PF03483">
    <property type="entry name" value="B3_4"/>
    <property type="match status" value="1"/>
</dbReference>
<dbReference type="InterPro" id="IPR020825">
    <property type="entry name" value="Phe-tRNA_synthase-like_B3/B4"/>
</dbReference>
<comment type="caution">
    <text evidence="2">The sequence shown here is derived from an EMBL/GenBank/DDBJ whole genome shotgun (WGS) entry which is preliminary data.</text>
</comment>